<protein>
    <recommendedName>
        <fullName evidence="3">Spo0E like sporulation regulatory protein</fullName>
    </recommendedName>
</protein>
<dbReference type="SUPFAM" id="SSF140500">
    <property type="entry name" value="BAS1536-like"/>
    <property type="match status" value="1"/>
</dbReference>
<dbReference type="RefSeq" id="WP_148350018.1">
    <property type="nucleotide sequence ID" value="NZ_BMCJ01000002.1"/>
</dbReference>
<accession>A0ABQ1NUD9</accession>
<evidence type="ECO:0000313" key="1">
    <source>
        <dbReference type="EMBL" id="GGC83160.1"/>
    </source>
</evidence>
<evidence type="ECO:0008006" key="3">
    <source>
        <dbReference type="Google" id="ProtNLM"/>
    </source>
</evidence>
<proteinExistence type="predicted"/>
<dbReference type="Pfam" id="PF09388">
    <property type="entry name" value="SpoOE-like"/>
    <property type="match status" value="1"/>
</dbReference>
<reference evidence="2" key="1">
    <citation type="journal article" date="2019" name="Int. J. Syst. Evol. Microbiol.">
        <title>The Global Catalogue of Microorganisms (GCM) 10K type strain sequencing project: providing services to taxonomists for standard genome sequencing and annotation.</title>
        <authorList>
            <consortium name="The Broad Institute Genomics Platform"/>
            <consortium name="The Broad Institute Genome Sequencing Center for Infectious Disease"/>
            <person name="Wu L."/>
            <person name="Ma J."/>
        </authorList>
    </citation>
    <scope>NUCLEOTIDE SEQUENCE [LARGE SCALE GENOMIC DNA]</scope>
    <source>
        <strain evidence="2">CCM 7282</strain>
    </source>
</reference>
<dbReference type="EMBL" id="BMCJ01000002">
    <property type="protein sequence ID" value="GGC83160.1"/>
    <property type="molecule type" value="Genomic_DNA"/>
</dbReference>
<sequence>MLGLAELEFEIEKLRQKMYLLYKDNPSDPQLVSVSQALDELLNRWQYINHEM</sequence>
<keyword evidence="2" id="KW-1185">Reference proteome</keyword>
<evidence type="ECO:0000313" key="2">
    <source>
        <dbReference type="Proteomes" id="UP000619534"/>
    </source>
</evidence>
<gene>
    <name evidence="1" type="ORF">GCM10007216_12210</name>
</gene>
<dbReference type="InterPro" id="IPR018540">
    <property type="entry name" value="Spo0E-like"/>
</dbReference>
<comment type="caution">
    <text evidence="1">The sequence shown here is derived from an EMBL/GenBank/DDBJ whole genome shotgun (WGS) entry which is preliminary data.</text>
</comment>
<dbReference type="InterPro" id="IPR036638">
    <property type="entry name" value="HLH_DNA-bd_sf"/>
</dbReference>
<dbReference type="InterPro" id="IPR037208">
    <property type="entry name" value="Spo0E-like_sf"/>
</dbReference>
<dbReference type="Gene3D" id="4.10.280.10">
    <property type="entry name" value="Helix-loop-helix DNA-binding domain"/>
    <property type="match status" value="1"/>
</dbReference>
<dbReference type="Proteomes" id="UP000619534">
    <property type="component" value="Unassembled WGS sequence"/>
</dbReference>
<name>A0ABQ1NUD9_9BACI</name>
<organism evidence="1 2">
    <name type="scientific">Thalassobacillus devorans</name>
    <dbReference type="NCBI Taxonomy" id="279813"/>
    <lineage>
        <taxon>Bacteria</taxon>
        <taxon>Bacillati</taxon>
        <taxon>Bacillota</taxon>
        <taxon>Bacilli</taxon>
        <taxon>Bacillales</taxon>
        <taxon>Bacillaceae</taxon>
        <taxon>Thalassobacillus</taxon>
    </lineage>
</organism>